<feature type="region of interest" description="Disordered" evidence="2">
    <location>
        <begin position="95"/>
        <end position="122"/>
    </location>
</feature>
<keyword evidence="3" id="KW-0732">Signal</keyword>
<name>A0A1W7D084_9ACTN</name>
<evidence type="ECO:0000256" key="1">
    <source>
        <dbReference type="ARBA" id="ARBA00007553"/>
    </source>
</evidence>
<evidence type="ECO:0008006" key="8">
    <source>
        <dbReference type="Google" id="ProtNLM"/>
    </source>
</evidence>
<dbReference type="RefSeq" id="WP_086160224.1">
    <property type="nucleotide sequence ID" value="NZ_CP021121.1"/>
</dbReference>
<organism evidence="6 7">
    <name type="scientific">Streptomyces marincola</name>
    <dbReference type="NCBI Taxonomy" id="2878388"/>
    <lineage>
        <taxon>Bacteria</taxon>
        <taxon>Bacillati</taxon>
        <taxon>Actinomycetota</taxon>
        <taxon>Actinomycetes</taxon>
        <taxon>Kitasatosporales</taxon>
        <taxon>Streptomycetaceae</taxon>
        <taxon>Streptomyces</taxon>
    </lineage>
</organism>
<sequence length="452" mass="45602">MHTFRAFRTFRGRVHVHGRSRASRGAPRALPACAAALTAGLLLPGVVAAAPATTPVPAADTGVPAADTEVPAAAPAGGARPAAGGVQSFPLLPLDAAPRAAGDPATTGQSEVPPGTRGLPATETRPFALLGVLWEDPAAEPPGTVRVMTRAVATGQWSAWQDLDPRPAHAPDADSAEAGDAGVRGGTAPLWTGFADAVRVRVVPHAGDPAPALPAGLRLELIDPGDGSGATPPATEPGPAAEHRERPAAADGRGAPRPPVTSRAGWGADGSLGGGDPVYTDSVKTVFVHHTAGSNAPTCAETPAVLRGIHRYHVQSQGWRDIGYNFLVDTCGTIYEGRAGGVAEPVRGAHTLGFNHNSMGVAVLGSHDATSPGPAVREALAALAAWKLGLYGGDPLGSRNRTSGGGTHPAGTTLRMENISGHRDGTATGCPGDGLYGDLPAVREAAARAQGR</sequence>
<dbReference type="Gene3D" id="3.40.80.10">
    <property type="entry name" value="Peptidoglycan recognition protein-like"/>
    <property type="match status" value="1"/>
</dbReference>
<dbReference type="AlphaFoldDB" id="A0A1W7D084"/>
<dbReference type="GO" id="GO:0008745">
    <property type="term" value="F:N-acetylmuramoyl-L-alanine amidase activity"/>
    <property type="evidence" value="ECO:0007669"/>
    <property type="project" value="InterPro"/>
</dbReference>
<accession>A0A1W7D084</accession>
<gene>
    <name evidence="6" type="ORF">CAG99_17315</name>
</gene>
<feature type="chain" id="PRO_5013252843" description="N-acetylmuramoyl-L-alanine amidase" evidence="3">
    <location>
        <begin position="50"/>
        <end position="452"/>
    </location>
</feature>
<dbReference type="InterPro" id="IPR036505">
    <property type="entry name" value="Amidase/PGRP_sf"/>
</dbReference>
<evidence type="ECO:0000259" key="4">
    <source>
        <dbReference type="SMART" id="SM00644"/>
    </source>
</evidence>
<dbReference type="InterPro" id="IPR002502">
    <property type="entry name" value="Amidase_domain"/>
</dbReference>
<dbReference type="CDD" id="cd06583">
    <property type="entry name" value="PGRP"/>
    <property type="match status" value="1"/>
</dbReference>
<reference evidence="6 7" key="1">
    <citation type="submission" date="2017-05" db="EMBL/GenBank/DDBJ databases">
        <title>Complete genome sequence of Streptomyces sp. SCSIO 03032 revealed the diverse biosynthetic pathways for its bioactive secondary metabolites.</title>
        <authorList>
            <person name="Ma L."/>
            <person name="Zhu Y."/>
            <person name="Zhang W."/>
            <person name="Zhang G."/>
            <person name="Tian X."/>
            <person name="Zhang S."/>
            <person name="Zhang C."/>
        </authorList>
    </citation>
    <scope>NUCLEOTIDE SEQUENCE [LARGE SCALE GENOMIC DNA]</scope>
    <source>
        <strain evidence="6 7">SCSIO 03032</strain>
    </source>
</reference>
<dbReference type="Proteomes" id="UP000194218">
    <property type="component" value="Chromosome"/>
</dbReference>
<dbReference type="SUPFAM" id="SSF55846">
    <property type="entry name" value="N-acetylmuramoyl-L-alanine amidase-like"/>
    <property type="match status" value="1"/>
</dbReference>
<feature type="signal peptide" evidence="3">
    <location>
        <begin position="1"/>
        <end position="49"/>
    </location>
</feature>
<dbReference type="PANTHER" id="PTHR11022">
    <property type="entry name" value="PEPTIDOGLYCAN RECOGNITION PROTEIN"/>
    <property type="match status" value="1"/>
</dbReference>
<dbReference type="OrthoDB" id="514320at2"/>
<dbReference type="InterPro" id="IPR006619">
    <property type="entry name" value="PGRP_domain_met/bac"/>
</dbReference>
<feature type="compositionally biased region" description="Basic and acidic residues" evidence="2">
    <location>
        <begin position="163"/>
        <end position="172"/>
    </location>
</feature>
<evidence type="ECO:0000313" key="6">
    <source>
        <dbReference type="EMBL" id="ARQ70367.1"/>
    </source>
</evidence>
<protein>
    <recommendedName>
        <fullName evidence="8">N-acetylmuramoyl-L-alanine amidase</fullName>
    </recommendedName>
</protein>
<evidence type="ECO:0000259" key="5">
    <source>
        <dbReference type="SMART" id="SM00701"/>
    </source>
</evidence>
<dbReference type="GO" id="GO:0008270">
    <property type="term" value="F:zinc ion binding"/>
    <property type="evidence" value="ECO:0007669"/>
    <property type="project" value="InterPro"/>
</dbReference>
<evidence type="ECO:0000313" key="7">
    <source>
        <dbReference type="Proteomes" id="UP000194218"/>
    </source>
</evidence>
<dbReference type="GO" id="GO:0009253">
    <property type="term" value="P:peptidoglycan catabolic process"/>
    <property type="evidence" value="ECO:0007669"/>
    <property type="project" value="InterPro"/>
</dbReference>
<dbReference type="Pfam" id="PF01510">
    <property type="entry name" value="Amidase_2"/>
    <property type="match status" value="1"/>
</dbReference>
<evidence type="ECO:0000256" key="2">
    <source>
        <dbReference type="SAM" id="MobiDB-lite"/>
    </source>
</evidence>
<dbReference type="KEGG" id="smao:CAG99_17315"/>
<feature type="domain" description="Peptidoglycan recognition protein family" evidence="5">
    <location>
        <begin position="258"/>
        <end position="409"/>
    </location>
</feature>
<evidence type="ECO:0000256" key="3">
    <source>
        <dbReference type="SAM" id="SignalP"/>
    </source>
</evidence>
<feature type="compositionally biased region" description="Low complexity" evidence="2">
    <location>
        <begin position="229"/>
        <end position="240"/>
    </location>
</feature>
<dbReference type="EMBL" id="CP021121">
    <property type="protein sequence ID" value="ARQ70367.1"/>
    <property type="molecule type" value="Genomic_DNA"/>
</dbReference>
<dbReference type="InterPro" id="IPR015510">
    <property type="entry name" value="PGRP"/>
</dbReference>
<feature type="region of interest" description="Disordered" evidence="2">
    <location>
        <begin position="158"/>
        <end position="184"/>
    </location>
</feature>
<feature type="compositionally biased region" description="Low complexity" evidence="2">
    <location>
        <begin position="95"/>
        <end position="108"/>
    </location>
</feature>
<dbReference type="SMART" id="SM00701">
    <property type="entry name" value="PGRP"/>
    <property type="match status" value="1"/>
</dbReference>
<comment type="similarity">
    <text evidence="1">Belongs to the N-acetylmuramoyl-L-alanine amidase 2 family.</text>
</comment>
<dbReference type="PANTHER" id="PTHR11022:SF41">
    <property type="entry name" value="PEPTIDOGLYCAN-RECOGNITION PROTEIN LC-RELATED"/>
    <property type="match status" value="1"/>
</dbReference>
<feature type="domain" description="N-acetylmuramoyl-L-alanine amidase" evidence="4">
    <location>
        <begin position="273"/>
        <end position="432"/>
    </location>
</feature>
<dbReference type="SMART" id="SM00644">
    <property type="entry name" value="Ami_2"/>
    <property type="match status" value="1"/>
</dbReference>
<keyword evidence="7" id="KW-1185">Reference proteome</keyword>
<feature type="region of interest" description="Disordered" evidence="2">
    <location>
        <begin position="219"/>
        <end position="272"/>
    </location>
</feature>
<proteinExistence type="inferred from homology"/>